<comment type="caution">
    <text evidence="3">The sequence shown here is derived from an EMBL/GenBank/DDBJ whole genome shotgun (WGS) entry which is preliminary data.</text>
</comment>
<organism evidence="3 4">
    <name type="scientific">Trichomalopsis sarcophagae</name>
    <dbReference type="NCBI Taxonomy" id="543379"/>
    <lineage>
        <taxon>Eukaryota</taxon>
        <taxon>Metazoa</taxon>
        <taxon>Ecdysozoa</taxon>
        <taxon>Arthropoda</taxon>
        <taxon>Hexapoda</taxon>
        <taxon>Insecta</taxon>
        <taxon>Pterygota</taxon>
        <taxon>Neoptera</taxon>
        <taxon>Endopterygota</taxon>
        <taxon>Hymenoptera</taxon>
        <taxon>Apocrita</taxon>
        <taxon>Proctotrupomorpha</taxon>
        <taxon>Chalcidoidea</taxon>
        <taxon>Pteromalidae</taxon>
        <taxon>Pteromalinae</taxon>
        <taxon>Trichomalopsis</taxon>
    </lineage>
</organism>
<dbReference type="OrthoDB" id="7989680at2759"/>
<gene>
    <name evidence="3" type="ORF">TSAR_016630</name>
</gene>
<dbReference type="AlphaFoldDB" id="A0A232EM30"/>
<dbReference type="Proteomes" id="UP000215335">
    <property type="component" value="Unassembled WGS sequence"/>
</dbReference>
<keyword evidence="1" id="KW-0812">Transmembrane</keyword>
<feature type="transmembrane region" description="Helical" evidence="1">
    <location>
        <begin position="61"/>
        <end position="80"/>
    </location>
</feature>
<reference evidence="3 4" key="1">
    <citation type="journal article" date="2017" name="Curr. Biol.">
        <title>The Evolution of Venom by Co-option of Single-Copy Genes.</title>
        <authorList>
            <person name="Martinson E.O."/>
            <person name="Mrinalini"/>
            <person name="Kelkar Y.D."/>
            <person name="Chang C.H."/>
            <person name="Werren J.H."/>
        </authorList>
    </citation>
    <scope>NUCLEOTIDE SEQUENCE [LARGE SCALE GENOMIC DNA]</scope>
    <source>
        <strain evidence="3 4">Alberta</strain>
        <tissue evidence="3">Whole body</tissue>
    </source>
</reference>
<evidence type="ECO:0000256" key="1">
    <source>
        <dbReference type="SAM" id="Phobius"/>
    </source>
</evidence>
<keyword evidence="1" id="KW-0472">Membrane</keyword>
<proteinExistence type="predicted"/>
<protein>
    <submittedName>
        <fullName evidence="3">Uncharacterized protein</fullName>
    </submittedName>
</protein>
<evidence type="ECO:0000313" key="4">
    <source>
        <dbReference type="Proteomes" id="UP000215335"/>
    </source>
</evidence>
<feature type="signal peptide" evidence="2">
    <location>
        <begin position="1"/>
        <end position="19"/>
    </location>
</feature>
<dbReference type="EMBL" id="NNAY01003439">
    <property type="protein sequence ID" value="OXU19415.1"/>
    <property type="molecule type" value="Genomic_DNA"/>
</dbReference>
<sequence>MTTFTWLGWLRRAAILVQGSGSSPRSLLNTHVITQLNKAKKAFKKYSRLFFSKTLNARCKVICYLLLIRPIITYAAPIWWNISASLMEKIRKFERYCLRAALHVYRESENKFFISNKNIYDLANIPRIDNHIIKLTRDYYANLNKVNNSYLQSYSNTTENSFITNRFSEYVTPHLFTFFDNHGLIQNINNVPIIYHASRHQSNKIIYYSLPDSPPLLKYSQAIPTRDFCDTYKYKTKYWWIAEDEKTKDEIRKRNRRK</sequence>
<evidence type="ECO:0000256" key="2">
    <source>
        <dbReference type="SAM" id="SignalP"/>
    </source>
</evidence>
<keyword evidence="4" id="KW-1185">Reference proteome</keyword>
<feature type="chain" id="PRO_5011991511" evidence="2">
    <location>
        <begin position="20"/>
        <end position="258"/>
    </location>
</feature>
<evidence type="ECO:0000313" key="3">
    <source>
        <dbReference type="EMBL" id="OXU19415.1"/>
    </source>
</evidence>
<keyword evidence="1" id="KW-1133">Transmembrane helix</keyword>
<name>A0A232EM30_9HYME</name>
<keyword evidence="2" id="KW-0732">Signal</keyword>
<accession>A0A232EM30</accession>